<dbReference type="EMBL" id="BNJQ01000009">
    <property type="protein sequence ID" value="GHP05171.1"/>
    <property type="molecule type" value="Genomic_DNA"/>
</dbReference>
<organism evidence="2 3">
    <name type="scientific">Pycnococcus provasolii</name>
    <dbReference type="NCBI Taxonomy" id="41880"/>
    <lineage>
        <taxon>Eukaryota</taxon>
        <taxon>Viridiplantae</taxon>
        <taxon>Chlorophyta</taxon>
        <taxon>Pseudoscourfieldiophyceae</taxon>
        <taxon>Pseudoscourfieldiales</taxon>
        <taxon>Pycnococcaceae</taxon>
        <taxon>Pycnococcus</taxon>
    </lineage>
</organism>
<evidence type="ECO:0000313" key="3">
    <source>
        <dbReference type="Proteomes" id="UP000660262"/>
    </source>
</evidence>
<reference evidence="2" key="1">
    <citation type="submission" date="2020-10" db="EMBL/GenBank/DDBJ databases">
        <title>Unveiling of a novel bifunctional photoreceptor, Dualchrome1, isolated from a cosmopolitan green alga.</title>
        <authorList>
            <person name="Suzuki S."/>
            <person name="Kawachi M."/>
        </authorList>
    </citation>
    <scope>NUCLEOTIDE SEQUENCE</scope>
    <source>
        <strain evidence="2">NIES 2893</strain>
    </source>
</reference>
<evidence type="ECO:0000313" key="2">
    <source>
        <dbReference type="EMBL" id="GHP05171.1"/>
    </source>
</evidence>
<sequence>MAALPDQETKTYHIVSSWEPIVLCLAGASFGFPCLMCFPGPTTHELTLAPEEVILTSSNTCTTAKRRLPYGELGGVDKVQNCGCDAFGGGSLGVLQPGWGGAEEAPLISEILATLKRRQQSRGDQGQIQRAEEANVRMQRLESKLDAIIKHMGVSVPPFVPASVPIGHSTSPPPVQHMTTSMPGSAIQRA</sequence>
<dbReference type="OrthoDB" id="40002at2759"/>
<name>A0A830HHR9_9CHLO</name>
<accession>A0A830HHR9</accession>
<dbReference type="AlphaFoldDB" id="A0A830HHR9"/>
<proteinExistence type="predicted"/>
<dbReference type="Proteomes" id="UP000660262">
    <property type="component" value="Unassembled WGS sequence"/>
</dbReference>
<protein>
    <submittedName>
        <fullName evidence="2">Uncharacterized protein</fullName>
    </submittedName>
</protein>
<feature type="region of interest" description="Disordered" evidence="1">
    <location>
        <begin position="170"/>
        <end position="190"/>
    </location>
</feature>
<keyword evidence="3" id="KW-1185">Reference proteome</keyword>
<evidence type="ECO:0000256" key="1">
    <source>
        <dbReference type="SAM" id="MobiDB-lite"/>
    </source>
</evidence>
<comment type="caution">
    <text evidence="2">The sequence shown here is derived from an EMBL/GenBank/DDBJ whole genome shotgun (WGS) entry which is preliminary data.</text>
</comment>
<gene>
    <name evidence="2" type="ORF">PPROV_000392300</name>
</gene>